<organism evidence="7 8">
    <name type="scientific">Zophobas morio</name>
    <dbReference type="NCBI Taxonomy" id="2755281"/>
    <lineage>
        <taxon>Eukaryota</taxon>
        <taxon>Metazoa</taxon>
        <taxon>Ecdysozoa</taxon>
        <taxon>Arthropoda</taxon>
        <taxon>Hexapoda</taxon>
        <taxon>Insecta</taxon>
        <taxon>Pterygota</taxon>
        <taxon>Neoptera</taxon>
        <taxon>Endopterygota</taxon>
        <taxon>Coleoptera</taxon>
        <taxon>Polyphaga</taxon>
        <taxon>Cucujiformia</taxon>
        <taxon>Tenebrionidae</taxon>
        <taxon>Zophobas</taxon>
    </lineage>
</organism>
<feature type="region of interest" description="Disordered" evidence="4">
    <location>
        <begin position="1028"/>
        <end position="1062"/>
    </location>
</feature>
<dbReference type="PANTHER" id="PTHR15245:SF20">
    <property type="entry name" value="SYMPLEKIN"/>
    <property type="match status" value="1"/>
</dbReference>
<sequence>MDFDMNDVSDQDLVTQWINNAAVAHNATEKLEYLHKLQEVLIRKSPQLLQKFLPSILNFTTDKNGDVKKALVGFIEELCKVRESLLPKVMLTLHMLLCDESIAVQKRVIQALITIYRRTLAWMCKASYVTEEMENAWRQLSAIKLEIANMIDSDNDGIRTSSVKFLECVVLLQTYPDQAENNKPNDFSLDDVPLTLKIARRRKLEEEANTLFELLLKFHGSPHISSANLLTCLGVVTNIAKNRAEFMSRVVSAIESLYNNLPPTLTTTQVNSVRKKLKTELSGLIKHPAAYEFVEKLTPMLTDLGYSQQEISKMVPKAEERRKYCKRTLSMESLQIYNKKPRLDPQIDFDNDTNDSEPQSLQEINEQFVMENFTLDKAVQLIFSSINKLPTTMPFEFSKEYSKFVDSGRVGQVEILAKILATQMTEASVSPPGKFFMKKNEEVKPPEKEIEEDKDEKEKLQKKERAKVPRIKTLKLSEITKPLEKDAKEKLLISSITRLLSADKTAAKCLYQKLITTIAACFSPTVRQTVLTFLLADLRTHVDLALAWLFEEYSILQGFSRVPPLRKDTKLDKSYNTLLCTFINVSTNDSVVFSRLLLEAPLVTDEALEKLHQLCREEKKCTWALTLLRDLTVRKPPKQLMFLNALLSYTTYESNAIRDCAIAHVLELHQRPDLKLVIEEFARMNLEFLKLQRPPESLCGFSQGRLKSETWGDDFIKACLLPYISLLPANESLIHDLAKVYVQTGANIKRIILRLLESPIRSMGMDSPELLKLVEECPKGSETLVTRVIHVLTDKGPPSTQLVQRVRDLYHTRVSDVRFLIPVLNGLSKKEVIAALPKLIKLNPVVVREVFNRLLGLHGDSPITPTELLVALHLIDSTKADLKTIIKATSMCLQEKQVFTQEVLAVVLQQLMDQTPLPTLLMRTVIQALGSYPRLSGFVMNILQRLILKQVWKQKVVWEGFIKCCQRTKPQSFAVLMQLPPPQLSDALAICPELKEPLKEHLMNFTEGQRTHIPLTVQEIIMGSYTQPPPAVPPPVGSLTEETTLTETGGPQATEPLPPGMD</sequence>
<dbReference type="EMBL" id="JALNTZ010000004">
    <property type="protein sequence ID" value="KAJ3655059.1"/>
    <property type="molecule type" value="Genomic_DNA"/>
</dbReference>
<protein>
    <recommendedName>
        <fullName evidence="9">Symplekin</fullName>
    </recommendedName>
</protein>
<dbReference type="GO" id="GO:0006397">
    <property type="term" value="P:mRNA processing"/>
    <property type="evidence" value="ECO:0007669"/>
    <property type="project" value="UniProtKB-KW"/>
</dbReference>
<dbReference type="PANTHER" id="PTHR15245">
    <property type="entry name" value="SYMPLEKIN-RELATED"/>
    <property type="match status" value="1"/>
</dbReference>
<evidence type="ECO:0000256" key="4">
    <source>
        <dbReference type="SAM" id="MobiDB-lite"/>
    </source>
</evidence>
<name>A0AA38MGQ0_9CUCU</name>
<dbReference type="AlphaFoldDB" id="A0AA38MGQ0"/>
<feature type="compositionally biased region" description="Low complexity" evidence="4">
    <location>
        <begin position="1039"/>
        <end position="1048"/>
    </location>
</feature>
<dbReference type="InterPro" id="IPR021850">
    <property type="entry name" value="Symplekin/Pta1"/>
</dbReference>
<accession>A0AA38MGQ0</accession>
<keyword evidence="8" id="KW-1185">Reference proteome</keyword>
<feature type="domain" description="Symplekin/Pta1 N-terminal" evidence="5">
    <location>
        <begin position="102"/>
        <end position="323"/>
    </location>
</feature>
<gene>
    <name evidence="7" type="ORF">Zmor_014202</name>
</gene>
<evidence type="ECO:0000259" key="5">
    <source>
        <dbReference type="Pfam" id="PF11935"/>
    </source>
</evidence>
<dbReference type="InterPro" id="IPR011989">
    <property type="entry name" value="ARM-like"/>
</dbReference>
<dbReference type="InterPro" id="IPR016024">
    <property type="entry name" value="ARM-type_fold"/>
</dbReference>
<evidence type="ECO:0000256" key="1">
    <source>
        <dbReference type="ARBA" id="ARBA00004123"/>
    </source>
</evidence>
<dbReference type="InterPro" id="IPR022075">
    <property type="entry name" value="Symplekin_C"/>
</dbReference>
<dbReference type="Gene3D" id="1.25.10.10">
    <property type="entry name" value="Leucine-rich Repeat Variant"/>
    <property type="match status" value="1"/>
</dbReference>
<dbReference type="Pfam" id="PF11935">
    <property type="entry name" value="SYMPK_PTA1_N"/>
    <property type="match status" value="1"/>
</dbReference>
<reference evidence="7" key="1">
    <citation type="journal article" date="2023" name="G3 (Bethesda)">
        <title>Whole genome assemblies of Zophobas morio and Tenebrio molitor.</title>
        <authorList>
            <person name="Kaur S."/>
            <person name="Stinson S.A."/>
            <person name="diCenzo G.C."/>
        </authorList>
    </citation>
    <scope>NUCLEOTIDE SEQUENCE</scope>
    <source>
        <strain evidence="7">QUZm001</strain>
    </source>
</reference>
<feature type="region of interest" description="Disordered" evidence="4">
    <location>
        <begin position="442"/>
        <end position="462"/>
    </location>
</feature>
<comment type="caution">
    <text evidence="7">The sequence shown here is derived from an EMBL/GenBank/DDBJ whole genome shotgun (WGS) entry which is preliminary data.</text>
</comment>
<dbReference type="GO" id="GO:0005847">
    <property type="term" value="C:mRNA cleavage and polyadenylation specificity factor complex"/>
    <property type="evidence" value="ECO:0007669"/>
    <property type="project" value="TreeGrafter"/>
</dbReference>
<evidence type="ECO:0000259" key="6">
    <source>
        <dbReference type="Pfam" id="PF12295"/>
    </source>
</evidence>
<evidence type="ECO:0000256" key="3">
    <source>
        <dbReference type="ARBA" id="ARBA00023242"/>
    </source>
</evidence>
<feature type="domain" description="Symplekin C-terminal" evidence="6">
    <location>
        <begin position="816"/>
        <end position="990"/>
    </location>
</feature>
<evidence type="ECO:0008006" key="9">
    <source>
        <dbReference type="Google" id="ProtNLM"/>
    </source>
</evidence>
<dbReference type="InterPro" id="IPR032460">
    <property type="entry name" value="Symplekin/Pta1_N"/>
</dbReference>
<comment type="subcellular location">
    <subcellularLocation>
        <location evidence="1">Nucleus</location>
    </subcellularLocation>
</comment>
<keyword evidence="2" id="KW-0507">mRNA processing</keyword>
<evidence type="ECO:0000313" key="7">
    <source>
        <dbReference type="EMBL" id="KAJ3655059.1"/>
    </source>
</evidence>
<evidence type="ECO:0000256" key="2">
    <source>
        <dbReference type="ARBA" id="ARBA00022664"/>
    </source>
</evidence>
<dbReference type="Proteomes" id="UP001168821">
    <property type="component" value="Unassembled WGS sequence"/>
</dbReference>
<evidence type="ECO:0000313" key="8">
    <source>
        <dbReference type="Proteomes" id="UP001168821"/>
    </source>
</evidence>
<dbReference type="SUPFAM" id="SSF48371">
    <property type="entry name" value="ARM repeat"/>
    <property type="match status" value="1"/>
</dbReference>
<keyword evidence="3" id="KW-0539">Nucleus</keyword>
<proteinExistence type="predicted"/>
<dbReference type="Pfam" id="PF12295">
    <property type="entry name" value="Symplekin_C"/>
    <property type="match status" value="1"/>
</dbReference>